<dbReference type="RefSeq" id="WP_136410383.1">
    <property type="nucleotide sequence ID" value="NZ_CANQMU010000024.1"/>
</dbReference>
<dbReference type="Proteomes" id="UP000297031">
    <property type="component" value="Chromosome"/>
</dbReference>
<gene>
    <name evidence="3" type="ORF">E7746_07545</name>
</gene>
<dbReference type="PROSITE" id="PS50943">
    <property type="entry name" value="HTH_CROC1"/>
    <property type="match status" value="1"/>
</dbReference>
<protein>
    <submittedName>
        <fullName evidence="3">XRE family transcriptional regulator</fullName>
    </submittedName>
</protein>
<dbReference type="PANTHER" id="PTHR46558">
    <property type="entry name" value="TRACRIPTIONAL REGULATORY PROTEIN-RELATED-RELATED"/>
    <property type="match status" value="1"/>
</dbReference>
<dbReference type="EMBL" id="CP039393">
    <property type="protein sequence ID" value="QCD35751.1"/>
    <property type="molecule type" value="Genomic_DNA"/>
</dbReference>
<evidence type="ECO:0000259" key="2">
    <source>
        <dbReference type="PROSITE" id="PS50943"/>
    </source>
</evidence>
<evidence type="ECO:0000256" key="1">
    <source>
        <dbReference type="ARBA" id="ARBA00023125"/>
    </source>
</evidence>
<dbReference type="Pfam" id="PF01381">
    <property type="entry name" value="HTH_3"/>
    <property type="match status" value="1"/>
</dbReference>
<evidence type="ECO:0000313" key="4">
    <source>
        <dbReference type="Proteomes" id="UP000297031"/>
    </source>
</evidence>
<dbReference type="GO" id="GO:0003677">
    <property type="term" value="F:DNA binding"/>
    <property type="evidence" value="ECO:0007669"/>
    <property type="project" value="UniProtKB-KW"/>
</dbReference>
<reference evidence="3 4" key="1">
    <citation type="submission" date="2019-02" db="EMBL/GenBank/DDBJ databases">
        <title>Isolation and identification of novel species under the genus Muribaculum.</title>
        <authorList>
            <person name="Miyake S."/>
            <person name="Ding Y."/>
            <person name="Low A."/>
            <person name="Soh M."/>
            <person name="Seedorf H."/>
        </authorList>
    </citation>
    <scope>NUCLEOTIDE SEQUENCE [LARGE SCALE GENOMIC DNA]</scope>
    <source>
        <strain evidence="3 4">TLL-A4</strain>
    </source>
</reference>
<dbReference type="SMART" id="SM00530">
    <property type="entry name" value="HTH_XRE"/>
    <property type="match status" value="1"/>
</dbReference>
<feature type="domain" description="HTH cro/C1-type" evidence="2">
    <location>
        <begin position="9"/>
        <end position="63"/>
    </location>
</feature>
<dbReference type="AlphaFoldDB" id="A0A4P7VNT5"/>
<accession>A0A4P7VNT5</accession>
<dbReference type="SUPFAM" id="SSF47413">
    <property type="entry name" value="lambda repressor-like DNA-binding domains"/>
    <property type="match status" value="1"/>
</dbReference>
<dbReference type="InterPro" id="IPR010982">
    <property type="entry name" value="Lambda_DNA-bd_dom_sf"/>
</dbReference>
<sequence>MDKTIARNLKKLRETARYTQDEVAQALGITRSAYSNYESGDREMPYDVIENASDFFGCDMTMLFEENENVDALILASAFRIEGIAPEDNAEIRRFKDIVKSYLKMEAIEAR</sequence>
<dbReference type="CDD" id="cd00093">
    <property type="entry name" value="HTH_XRE"/>
    <property type="match status" value="1"/>
</dbReference>
<proteinExistence type="predicted"/>
<keyword evidence="4" id="KW-1185">Reference proteome</keyword>
<dbReference type="PANTHER" id="PTHR46558:SF4">
    <property type="entry name" value="DNA-BIDING PHAGE PROTEIN"/>
    <property type="match status" value="1"/>
</dbReference>
<keyword evidence="1" id="KW-0238">DNA-binding</keyword>
<dbReference type="InterPro" id="IPR001387">
    <property type="entry name" value="Cro/C1-type_HTH"/>
</dbReference>
<organism evidence="3 4">
    <name type="scientific">Muribaculum gordoncarteri</name>
    <dbReference type="NCBI Taxonomy" id="2530390"/>
    <lineage>
        <taxon>Bacteria</taxon>
        <taxon>Pseudomonadati</taxon>
        <taxon>Bacteroidota</taxon>
        <taxon>Bacteroidia</taxon>
        <taxon>Bacteroidales</taxon>
        <taxon>Muribaculaceae</taxon>
        <taxon>Muribaculum</taxon>
    </lineage>
</organism>
<dbReference type="OrthoDB" id="1029660at2"/>
<dbReference type="KEGG" id="mgod:E7746_07545"/>
<dbReference type="Gene3D" id="1.10.260.40">
    <property type="entry name" value="lambda repressor-like DNA-binding domains"/>
    <property type="match status" value="1"/>
</dbReference>
<name>A0A4P7VNT5_9BACT</name>
<evidence type="ECO:0000313" key="3">
    <source>
        <dbReference type="EMBL" id="QCD35751.1"/>
    </source>
</evidence>